<dbReference type="InterPro" id="IPR032466">
    <property type="entry name" value="Metal_Hydrolase"/>
</dbReference>
<organism evidence="2">
    <name type="scientific">marine metagenome</name>
    <dbReference type="NCBI Taxonomy" id="408172"/>
    <lineage>
        <taxon>unclassified sequences</taxon>
        <taxon>metagenomes</taxon>
        <taxon>ecological metagenomes</taxon>
    </lineage>
</organism>
<dbReference type="NCBIfam" id="NF006560">
    <property type="entry name" value="PRK09061.1"/>
    <property type="match status" value="1"/>
</dbReference>
<dbReference type="GO" id="GO:0016810">
    <property type="term" value="F:hydrolase activity, acting on carbon-nitrogen (but not peptide) bonds"/>
    <property type="evidence" value="ECO:0007669"/>
    <property type="project" value="InterPro"/>
</dbReference>
<dbReference type="EMBL" id="UINC01015502">
    <property type="protein sequence ID" value="SVA65224.1"/>
    <property type="molecule type" value="Genomic_DNA"/>
</dbReference>
<name>A0A381XKD5_9ZZZZ</name>
<dbReference type="AlphaFoldDB" id="A0A381XKD5"/>
<dbReference type="Gene3D" id="3.20.20.140">
    <property type="entry name" value="Metal-dependent hydrolases"/>
    <property type="match status" value="1"/>
</dbReference>
<feature type="domain" description="Amidohydrolase 3" evidence="1">
    <location>
        <begin position="82"/>
        <end position="466"/>
    </location>
</feature>
<dbReference type="Pfam" id="PF07969">
    <property type="entry name" value="Amidohydro_3"/>
    <property type="match status" value="1"/>
</dbReference>
<dbReference type="PANTHER" id="PTHR11647:SF1">
    <property type="entry name" value="COLLAPSIN RESPONSE MEDIATOR PROTEIN"/>
    <property type="match status" value="1"/>
</dbReference>
<dbReference type="Gene3D" id="2.30.40.10">
    <property type="entry name" value="Urease, subunit C, domain 1"/>
    <property type="match status" value="1"/>
</dbReference>
<sequence length="485" mass="52291">MTRDAQESISPFFISGQVVRCLVLFFILAAGGCAPEAEETYDVVLSGGRVMDPASGMDGVRNVGIRGGSIAMISDDELAGERVIDVAGLVVAPGFIDLHEHGQTDEAYRFMVRDGVTTALELEVGTGNIAEWYTARDGGQVVNYGVSIGHIPVRMIVMEDRGEWLPSGLATTEPASPEQIDEMARLIGEGLAQGAVAVGFGIAYTPAATVEEFETMLRVGLDHGSGAHIHTRGGMEGLAEAIAGARNTGASVHVVHSNSSGGANSHEFLEMIQAARSEGLDVTTEAYPYEASATRIESALFDDWETWDDEQFEIHQWVATGERLNRESFGRYRAEGGSIISHSRTEEMTLAAISHPLTMIASDGKLENGRGHPRSTGSYAKVLGRYVRELGVLDLMDALRRMTIAPAERLQQRAHSMTQKGRIRMGSDADLTIFNPDTVIDRSTYTEPDVPSEGIEYVLVNGVVVVDEGELVEGARPGKPIRSLR</sequence>
<reference evidence="2" key="1">
    <citation type="submission" date="2018-05" db="EMBL/GenBank/DDBJ databases">
        <authorList>
            <person name="Lanie J.A."/>
            <person name="Ng W.-L."/>
            <person name="Kazmierczak K.M."/>
            <person name="Andrzejewski T.M."/>
            <person name="Davidsen T.M."/>
            <person name="Wayne K.J."/>
            <person name="Tettelin H."/>
            <person name="Glass J.I."/>
            <person name="Rusch D."/>
            <person name="Podicherti R."/>
            <person name="Tsui H.-C.T."/>
            <person name="Winkler M.E."/>
        </authorList>
    </citation>
    <scope>NUCLEOTIDE SEQUENCE</scope>
</reference>
<protein>
    <recommendedName>
        <fullName evidence="1">Amidohydrolase 3 domain-containing protein</fullName>
    </recommendedName>
</protein>
<dbReference type="InterPro" id="IPR050378">
    <property type="entry name" value="Metallo-dep_Hydrolases_sf"/>
</dbReference>
<dbReference type="PROSITE" id="PS51257">
    <property type="entry name" value="PROKAR_LIPOPROTEIN"/>
    <property type="match status" value="1"/>
</dbReference>
<evidence type="ECO:0000259" key="1">
    <source>
        <dbReference type="Pfam" id="PF07969"/>
    </source>
</evidence>
<dbReference type="SUPFAM" id="SSF51338">
    <property type="entry name" value="Composite domain of metallo-dependent hydrolases"/>
    <property type="match status" value="1"/>
</dbReference>
<gene>
    <name evidence="2" type="ORF">METZ01_LOCUS118078</name>
</gene>
<dbReference type="PANTHER" id="PTHR11647">
    <property type="entry name" value="HYDRANTOINASE/DIHYDROPYRIMIDINASE FAMILY MEMBER"/>
    <property type="match status" value="1"/>
</dbReference>
<dbReference type="InterPro" id="IPR011059">
    <property type="entry name" value="Metal-dep_hydrolase_composite"/>
</dbReference>
<proteinExistence type="predicted"/>
<evidence type="ECO:0000313" key="2">
    <source>
        <dbReference type="EMBL" id="SVA65224.1"/>
    </source>
</evidence>
<dbReference type="InterPro" id="IPR013108">
    <property type="entry name" value="Amidohydro_3"/>
</dbReference>
<accession>A0A381XKD5</accession>
<dbReference type="SUPFAM" id="SSF51556">
    <property type="entry name" value="Metallo-dependent hydrolases"/>
    <property type="match status" value="1"/>
</dbReference>